<dbReference type="PANTHER" id="PTHR10625">
    <property type="entry name" value="HISTONE DEACETYLASE HDAC1-RELATED"/>
    <property type="match status" value="1"/>
</dbReference>
<dbReference type="OrthoDB" id="9808367at2"/>
<evidence type="ECO:0000313" key="3">
    <source>
        <dbReference type="EMBL" id="OBS09516.1"/>
    </source>
</evidence>
<comment type="similarity">
    <text evidence="1">Belongs to the histone deacetylase family.</text>
</comment>
<reference evidence="3 4" key="1">
    <citation type="journal article" date="2014" name="Genome Announc.">
        <title>Draft Genome Sequence of the Iron-Oxidizing, Acidophilic, and Halotolerant 'Thiobacillus prosperus' Type Strain DSM 5130.</title>
        <authorList>
            <person name="Ossandon F.J."/>
            <person name="Cardenas J.P."/>
            <person name="Corbett M."/>
            <person name="Quatrini R."/>
            <person name="Holmes D.S."/>
            <person name="Watkin E."/>
        </authorList>
    </citation>
    <scope>NUCLEOTIDE SEQUENCE [LARGE SCALE GENOMIC DNA]</scope>
    <source>
        <strain evidence="3 4">DSM 5130</strain>
    </source>
</reference>
<dbReference type="EMBL" id="JQSG02000003">
    <property type="protein sequence ID" value="OBS09516.1"/>
    <property type="molecule type" value="Genomic_DNA"/>
</dbReference>
<dbReference type="InterPro" id="IPR037138">
    <property type="entry name" value="His_deacetylse_dom_sf"/>
</dbReference>
<dbReference type="RefSeq" id="WP_038087886.1">
    <property type="nucleotide sequence ID" value="NZ_JQSG02000003.1"/>
</dbReference>
<proteinExistence type="inferred from homology"/>
<dbReference type="PRINTS" id="PR01270">
    <property type="entry name" value="HDASUPER"/>
</dbReference>
<evidence type="ECO:0000313" key="4">
    <source>
        <dbReference type="Proteomes" id="UP000029273"/>
    </source>
</evidence>
<dbReference type="SUPFAM" id="SSF52768">
    <property type="entry name" value="Arginase/deacetylase"/>
    <property type="match status" value="1"/>
</dbReference>
<name>A0A1A6C4M2_9GAMM</name>
<evidence type="ECO:0000256" key="1">
    <source>
        <dbReference type="ARBA" id="ARBA00005947"/>
    </source>
</evidence>
<organism evidence="3 4">
    <name type="scientific">Acidihalobacter prosperus</name>
    <dbReference type="NCBI Taxonomy" id="160660"/>
    <lineage>
        <taxon>Bacteria</taxon>
        <taxon>Pseudomonadati</taxon>
        <taxon>Pseudomonadota</taxon>
        <taxon>Gammaproteobacteria</taxon>
        <taxon>Chromatiales</taxon>
        <taxon>Ectothiorhodospiraceae</taxon>
        <taxon>Acidihalobacter</taxon>
    </lineage>
</organism>
<dbReference type="InterPro" id="IPR023696">
    <property type="entry name" value="Ureohydrolase_dom_sf"/>
</dbReference>
<dbReference type="CDD" id="cd11599">
    <property type="entry name" value="HDAC_classII_2"/>
    <property type="match status" value="1"/>
</dbReference>
<dbReference type="AlphaFoldDB" id="A0A1A6C4M2"/>
<dbReference type="GO" id="GO:0040029">
    <property type="term" value="P:epigenetic regulation of gene expression"/>
    <property type="evidence" value="ECO:0007669"/>
    <property type="project" value="TreeGrafter"/>
</dbReference>
<dbReference type="GO" id="GO:0004407">
    <property type="term" value="F:histone deacetylase activity"/>
    <property type="evidence" value="ECO:0007669"/>
    <property type="project" value="TreeGrafter"/>
</dbReference>
<dbReference type="Proteomes" id="UP000029273">
    <property type="component" value="Unassembled WGS sequence"/>
</dbReference>
<feature type="domain" description="Histone deacetylase" evidence="2">
    <location>
        <begin position="20"/>
        <end position="304"/>
    </location>
</feature>
<dbReference type="InterPro" id="IPR023801">
    <property type="entry name" value="His_deacetylse_dom"/>
</dbReference>
<gene>
    <name evidence="3" type="ORF">Thpro_021844</name>
</gene>
<dbReference type="InterPro" id="IPR000286">
    <property type="entry name" value="HDACs"/>
</dbReference>
<keyword evidence="4" id="KW-1185">Reference proteome</keyword>
<protein>
    <submittedName>
        <fullName evidence="3">Deacetylase</fullName>
    </submittedName>
</protein>
<dbReference type="STRING" id="160660.BJI67_15335"/>
<dbReference type="Pfam" id="PF00850">
    <property type="entry name" value="Hist_deacetyl"/>
    <property type="match status" value="1"/>
</dbReference>
<comment type="caution">
    <text evidence="3">The sequence shown here is derived from an EMBL/GenBank/DDBJ whole genome shotgun (WGS) entry which is preliminary data.</text>
</comment>
<evidence type="ECO:0000259" key="2">
    <source>
        <dbReference type="Pfam" id="PF00850"/>
    </source>
</evidence>
<accession>A0A1A6C4M2</accession>
<sequence>MSVLMFSHPVCRAHQTGAGHPESPARLGAIGDQLIAAGLDGLLQHVEPPAATREQLLRVHAAAYLDALEAAAPADGSARLDEDTVISPHSLEAARHAAGAVVTAVDRVMTGPTHRAFCAVRPPGHHAEPARAMGFCLYNNVAVGAAHALSAHGLARVAIVDFDVHHGNGTEAAFRDEPRVLLCSTFESPLYPYSGADTCSDHIVNVPLPAGTDGAAYRQAFEARVMPTLEAFAPELVLVSAGFDAHRDDPLAHLALTEADYDWITRRLLDVAERHCHGRLVSALEGGYALPALGRSVAAHVKALLEYAPLNALPD</sequence>
<dbReference type="PANTHER" id="PTHR10625:SF10">
    <property type="entry name" value="HISTONE DEACETYLASE HDAC1"/>
    <property type="match status" value="1"/>
</dbReference>
<dbReference type="Gene3D" id="3.40.800.20">
    <property type="entry name" value="Histone deacetylase domain"/>
    <property type="match status" value="1"/>
</dbReference>